<evidence type="ECO:0000256" key="2">
    <source>
        <dbReference type="ARBA" id="ARBA00009178"/>
    </source>
</evidence>
<dbReference type="PANTHER" id="PTHR34270">
    <property type="entry name" value="PROTEIN RALF-LIKE 15-RELATED"/>
    <property type="match status" value="1"/>
</dbReference>
<accession>A0ABC8JEC0</accession>
<dbReference type="EMBL" id="CAKOAT010083377">
    <property type="protein sequence ID" value="CAH8315815.1"/>
    <property type="molecule type" value="Genomic_DNA"/>
</dbReference>
<comment type="caution">
    <text evidence="9">The sequence shown here is derived from an EMBL/GenBank/DDBJ whole genome shotgun (WGS) entry which is preliminary data.</text>
</comment>
<dbReference type="Pfam" id="PF05498">
    <property type="entry name" value="RALF"/>
    <property type="match status" value="1"/>
</dbReference>
<dbReference type="GO" id="GO:0005576">
    <property type="term" value="C:extracellular region"/>
    <property type="evidence" value="ECO:0007669"/>
    <property type="project" value="UniProtKB-SubCell"/>
</dbReference>
<evidence type="ECO:0000256" key="4">
    <source>
        <dbReference type="ARBA" id="ARBA00022702"/>
    </source>
</evidence>
<organism evidence="9 10">
    <name type="scientific">Eruca vesicaria subsp. sativa</name>
    <name type="common">Garden rocket</name>
    <name type="synonym">Eruca sativa</name>
    <dbReference type="NCBI Taxonomy" id="29727"/>
    <lineage>
        <taxon>Eukaryota</taxon>
        <taxon>Viridiplantae</taxon>
        <taxon>Streptophyta</taxon>
        <taxon>Embryophyta</taxon>
        <taxon>Tracheophyta</taxon>
        <taxon>Spermatophyta</taxon>
        <taxon>Magnoliopsida</taxon>
        <taxon>eudicotyledons</taxon>
        <taxon>Gunneridae</taxon>
        <taxon>Pentapetalae</taxon>
        <taxon>rosids</taxon>
        <taxon>malvids</taxon>
        <taxon>Brassicales</taxon>
        <taxon>Brassicaceae</taxon>
        <taxon>Brassiceae</taxon>
        <taxon>Eruca</taxon>
    </lineage>
</organism>
<evidence type="ECO:0000256" key="3">
    <source>
        <dbReference type="ARBA" id="ARBA00022525"/>
    </source>
</evidence>
<comment type="function">
    <text evidence="7">Cell signaling peptide that may regulate plant stress, growth, and development. Mediates a rapid alkalinization of extracellular space by mediating a transient increase in the cytoplasmic Ca(2+) concentration leading to a calcium-dependent signaling events through a cell surface receptor and a concomitant activation of some intracellular mitogen-activated protein kinases.</text>
</comment>
<keyword evidence="6" id="KW-1015">Disulfide bond</keyword>
<dbReference type="GO" id="GO:0040008">
    <property type="term" value="P:regulation of growth"/>
    <property type="evidence" value="ECO:0007669"/>
    <property type="project" value="UniProtKB-ARBA"/>
</dbReference>
<evidence type="ECO:0000313" key="9">
    <source>
        <dbReference type="EMBL" id="CAH8315815.1"/>
    </source>
</evidence>
<dbReference type="InterPro" id="IPR008801">
    <property type="entry name" value="RALF"/>
</dbReference>
<dbReference type="Proteomes" id="UP001642260">
    <property type="component" value="Unassembled WGS sequence"/>
</dbReference>
<keyword evidence="10" id="KW-1185">Reference proteome</keyword>
<reference evidence="9 10" key="1">
    <citation type="submission" date="2022-03" db="EMBL/GenBank/DDBJ databases">
        <authorList>
            <person name="Macdonald S."/>
            <person name="Ahmed S."/>
            <person name="Newling K."/>
        </authorList>
    </citation>
    <scope>NUCLEOTIDE SEQUENCE [LARGE SCALE GENOMIC DNA]</scope>
</reference>
<keyword evidence="5 8" id="KW-0732">Signal</keyword>
<comment type="subcellular location">
    <subcellularLocation>
        <location evidence="1">Secreted</location>
    </subcellularLocation>
</comment>
<keyword evidence="3" id="KW-0964">Secreted</keyword>
<evidence type="ECO:0000256" key="1">
    <source>
        <dbReference type="ARBA" id="ARBA00004613"/>
    </source>
</evidence>
<sequence>MGMSKIIKVIVSLALVVFLALAATKIEAEAVDYDVLIHGNTKACDTNKHPHGCPMEKVNRYRIGCHPSQHCRT</sequence>
<protein>
    <submittedName>
        <fullName evidence="9">Uncharacterized protein</fullName>
    </submittedName>
</protein>
<evidence type="ECO:0000256" key="7">
    <source>
        <dbReference type="ARBA" id="ARBA00037228"/>
    </source>
</evidence>
<feature type="chain" id="PRO_5044891104" evidence="8">
    <location>
        <begin position="29"/>
        <end position="73"/>
    </location>
</feature>
<gene>
    <name evidence="9" type="ORF">ERUC_LOCUS7519</name>
</gene>
<evidence type="ECO:0000256" key="6">
    <source>
        <dbReference type="ARBA" id="ARBA00023157"/>
    </source>
</evidence>
<evidence type="ECO:0000313" key="10">
    <source>
        <dbReference type="Proteomes" id="UP001642260"/>
    </source>
</evidence>
<dbReference type="AlphaFoldDB" id="A0ABC8JEC0"/>
<keyword evidence="4" id="KW-0372">Hormone</keyword>
<proteinExistence type="inferred from homology"/>
<evidence type="ECO:0000256" key="5">
    <source>
        <dbReference type="ARBA" id="ARBA00022729"/>
    </source>
</evidence>
<dbReference type="PANTHER" id="PTHR34270:SF8">
    <property type="entry name" value="(RAPE) HYPOTHETICAL PROTEIN"/>
    <property type="match status" value="1"/>
</dbReference>
<evidence type="ECO:0000256" key="8">
    <source>
        <dbReference type="SAM" id="SignalP"/>
    </source>
</evidence>
<feature type="signal peptide" evidence="8">
    <location>
        <begin position="1"/>
        <end position="28"/>
    </location>
</feature>
<dbReference type="GO" id="GO:0005179">
    <property type="term" value="F:hormone activity"/>
    <property type="evidence" value="ECO:0007669"/>
    <property type="project" value="UniProtKB-KW"/>
</dbReference>
<comment type="similarity">
    <text evidence="2">Belongs to the plant rapid alkalinization factor (RALF) family.</text>
</comment>
<name>A0ABC8JEC0_ERUVS</name>